<keyword evidence="1" id="KW-0808">Transferase</keyword>
<evidence type="ECO:0000259" key="7">
    <source>
        <dbReference type="Pfam" id="PF17917"/>
    </source>
</evidence>
<dbReference type="GeneID" id="121203756"/>
<dbReference type="Pfam" id="PF17921">
    <property type="entry name" value="Integrase_H2C2"/>
    <property type="match status" value="1"/>
</dbReference>
<reference evidence="9" key="1">
    <citation type="journal article" date="2020" name="Nat. Genet.">
        <title>Genomic diversifications of five Gossypium allopolyploid species and their impact on cotton improvement.</title>
        <authorList>
            <person name="Chen Z.J."/>
            <person name="Sreedasyam A."/>
            <person name="Ando A."/>
            <person name="Song Q."/>
            <person name="De Santiago L.M."/>
            <person name="Hulse-Kemp A.M."/>
            <person name="Ding M."/>
            <person name="Ye W."/>
            <person name="Kirkbride R.C."/>
            <person name="Jenkins J."/>
            <person name="Plott C."/>
            <person name="Lovell J."/>
            <person name="Lin Y.M."/>
            <person name="Vaughn R."/>
            <person name="Liu B."/>
            <person name="Simpson S."/>
            <person name="Scheffler B.E."/>
            <person name="Wen L."/>
            <person name="Saski C.A."/>
            <person name="Grover C.E."/>
            <person name="Hu G."/>
            <person name="Conover J.L."/>
            <person name="Carlson J.W."/>
            <person name="Shu S."/>
            <person name="Boston L.B."/>
            <person name="Williams M."/>
            <person name="Peterson D.G."/>
            <person name="McGee K."/>
            <person name="Jones D.C."/>
            <person name="Wendel J.F."/>
            <person name="Stelly D.M."/>
            <person name="Grimwood J."/>
            <person name="Schmutz J."/>
        </authorList>
    </citation>
    <scope>NUCLEOTIDE SEQUENCE [LARGE SCALE GENOMIC DNA]</scope>
    <source>
        <strain evidence="9">cv. TM-1</strain>
    </source>
</reference>
<keyword evidence="6" id="KW-0695">RNA-directed DNA polymerase</keyword>
<dbReference type="InterPro" id="IPR041373">
    <property type="entry name" value="RT_RNaseH"/>
</dbReference>
<dbReference type="InterPro" id="IPR043502">
    <property type="entry name" value="DNA/RNA_pol_sf"/>
</dbReference>
<keyword evidence="3" id="KW-0540">Nuclease</keyword>
<dbReference type="InterPro" id="IPR050951">
    <property type="entry name" value="Retrovirus_Pol_polyprotein"/>
</dbReference>
<feature type="domain" description="Integrase zinc-binding" evidence="8">
    <location>
        <begin position="166"/>
        <end position="215"/>
    </location>
</feature>
<name>A0ABM2YHX2_GOSHI</name>
<evidence type="ECO:0000256" key="4">
    <source>
        <dbReference type="ARBA" id="ARBA00022759"/>
    </source>
</evidence>
<evidence type="ECO:0000256" key="6">
    <source>
        <dbReference type="ARBA" id="ARBA00022918"/>
    </source>
</evidence>
<sequence length="224" mass="26111">MTKECVRNLQFSRIAGYYRHFVKGFLMIAASLTKLLHKRVPFIWTDVQQESFMKFKTVLTQAPILIQPEPGRDFVLKTHEANYPMHDLELVAVVFELNIWRHYLYEYHPGKAKVVADALSRRAVADLRTLFARLNLFDDGNLLAELQVKTGTTPDVGINSDGVLCFREAHSSPYAMHPDRNKMYRDLRELYWWLGLKRKVTDYVARCLFCQQVKAERQLPSGFL</sequence>
<evidence type="ECO:0000256" key="5">
    <source>
        <dbReference type="ARBA" id="ARBA00022801"/>
    </source>
</evidence>
<evidence type="ECO:0000256" key="2">
    <source>
        <dbReference type="ARBA" id="ARBA00022695"/>
    </source>
</evidence>
<dbReference type="Proteomes" id="UP000818029">
    <property type="component" value="Chromosome A07"/>
</dbReference>
<proteinExistence type="predicted"/>
<gene>
    <name evidence="10" type="primary">LOC121203756</name>
</gene>
<protein>
    <recommendedName>
        <fullName evidence="11">Integrase zinc-binding domain-containing protein</fullName>
    </recommendedName>
</protein>
<dbReference type="Gene3D" id="1.10.340.70">
    <property type="match status" value="1"/>
</dbReference>
<keyword evidence="9" id="KW-1185">Reference proteome</keyword>
<keyword evidence="4" id="KW-0255">Endonuclease</keyword>
<dbReference type="SUPFAM" id="SSF56672">
    <property type="entry name" value="DNA/RNA polymerases"/>
    <property type="match status" value="1"/>
</dbReference>
<evidence type="ECO:0000256" key="1">
    <source>
        <dbReference type="ARBA" id="ARBA00022679"/>
    </source>
</evidence>
<reference evidence="10" key="2">
    <citation type="submission" date="2025-08" db="UniProtKB">
        <authorList>
            <consortium name="RefSeq"/>
        </authorList>
    </citation>
    <scope>IDENTIFICATION</scope>
</reference>
<evidence type="ECO:0000256" key="3">
    <source>
        <dbReference type="ARBA" id="ARBA00022722"/>
    </source>
</evidence>
<evidence type="ECO:0000313" key="9">
    <source>
        <dbReference type="Proteomes" id="UP000818029"/>
    </source>
</evidence>
<dbReference type="PANTHER" id="PTHR37984:SF5">
    <property type="entry name" value="PROTEIN NYNRIN-LIKE"/>
    <property type="match status" value="1"/>
</dbReference>
<evidence type="ECO:0000313" key="10">
    <source>
        <dbReference type="RefSeq" id="XP_040930142.1"/>
    </source>
</evidence>
<dbReference type="InterPro" id="IPR041588">
    <property type="entry name" value="Integrase_H2C2"/>
</dbReference>
<dbReference type="InterPro" id="IPR043128">
    <property type="entry name" value="Rev_trsase/Diguanyl_cyclase"/>
</dbReference>
<feature type="domain" description="Reverse transcriptase RNase H-like" evidence="7">
    <location>
        <begin position="76"/>
        <end position="117"/>
    </location>
</feature>
<evidence type="ECO:0008006" key="11">
    <source>
        <dbReference type="Google" id="ProtNLM"/>
    </source>
</evidence>
<dbReference type="RefSeq" id="XP_040930142.1">
    <property type="nucleotide sequence ID" value="XM_041074208.1"/>
</dbReference>
<dbReference type="Gene3D" id="3.30.70.270">
    <property type="match status" value="1"/>
</dbReference>
<organism evidence="9 10">
    <name type="scientific">Gossypium hirsutum</name>
    <name type="common">Upland cotton</name>
    <name type="synonym">Gossypium mexicanum</name>
    <dbReference type="NCBI Taxonomy" id="3635"/>
    <lineage>
        <taxon>Eukaryota</taxon>
        <taxon>Viridiplantae</taxon>
        <taxon>Streptophyta</taxon>
        <taxon>Embryophyta</taxon>
        <taxon>Tracheophyta</taxon>
        <taxon>Spermatophyta</taxon>
        <taxon>Magnoliopsida</taxon>
        <taxon>eudicotyledons</taxon>
        <taxon>Gunneridae</taxon>
        <taxon>Pentapetalae</taxon>
        <taxon>rosids</taxon>
        <taxon>malvids</taxon>
        <taxon>Malvales</taxon>
        <taxon>Malvaceae</taxon>
        <taxon>Malvoideae</taxon>
        <taxon>Gossypium</taxon>
    </lineage>
</organism>
<accession>A0ABM2YHX2</accession>
<keyword evidence="5" id="KW-0378">Hydrolase</keyword>
<dbReference type="Pfam" id="PF17917">
    <property type="entry name" value="RT_RNaseH"/>
    <property type="match status" value="1"/>
</dbReference>
<keyword evidence="2" id="KW-0548">Nucleotidyltransferase</keyword>
<dbReference type="PANTHER" id="PTHR37984">
    <property type="entry name" value="PROTEIN CBG26694"/>
    <property type="match status" value="1"/>
</dbReference>
<evidence type="ECO:0000259" key="8">
    <source>
        <dbReference type="Pfam" id="PF17921"/>
    </source>
</evidence>